<organism evidence="1 2">
    <name type="scientific">Bosea eneae</name>
    <dbReference type="NCBI Taxonomy" id="151454"/>
    <lineage>
        <taxon>Bacteria</taxon>
        <taxon>Pseudomonadati</taxon>
        <taxon>Pseudomonadota</taxon>
        <taxon>Alphaproteobacteria</taxon>
        <taxon>Hyphomicrobiales</taxon>
        <taxon>Boseaceae</taxon>
        <taxon>Bosea</taxon>
    </lineage>
</organism>
<dbReference type="RefSeq" id="WP_377799373.1">
    <property type="nucleotide sequence ID" value="NZ_JBHSLW010000024.1"/>
</dbReference>
<name>A0ABW0ITK1_9HYPH</name>
<sequence length="206" mass="21215">MDRIVHLTAVDIGGGRRGFRSKDTVAGLPGTVVTATHLNAEQEELMAVIEKSGLAGDGADLAQAAKAIRSHRMNYRQAAGTADALTITLDPAPASWSELINVPLFVRFTAINTGLATLAVTGLPGAQTIRLHGATTPAPAGALIPGSVGILVFDGFSVEFLNGNLPNTTQFVIHQSTGSDSNPGSLALPIRSIQEALRRTAAGGVS</sequence>
<evidence type="ECO:0000313" key="2">
    <source>
        <dbReference type="Proteomes" id="UP001596053"/>
    </source>
</evidence>
<evidence type="ECO:0000313" key="1">
    <source>
        <dbReference type="EMBL" id="MFC5421027.1"/>
    </source>
</evidence>
<comment type="caution">
    <text evidence="1">The sequence shown here is derived from an EMBL/GenBank/DDBJ whole genome shotgun (WGS) entry which is preliminary data.</text>
</comment>
<reference evidence="2" key="1">
    <citation type="journal article" date="2019" name="Int. J. Syst. Evol. Microbiol.">
        <title>The Global Catalogue of Microorganisms (GCM) 10K type strain sequencing project: providing services to taxonomists for standard genome sequencing and annotation.</title>
        <authorList>
            <consortium name="The Broad Institute Genomics Platform"/>
            <consortium name="The Broad Institute Genome Sequencing Center for Infectious Disease"/>
            <person name="Wu L."/>
            <person name="Ma J."/>
        </authorList>
    </citation>
    <scope>NUCLEOTIDE SEQUENCE [LARGE SCALE GENOMIC DNA]</scope>
    <source>
        <strain evidence="2">NCAIM B.01391</strain>
    </source>
</reference>
<keyword evidence="2" id="KW-1185">Reference proteome</keyword>
<protein>
    <submittedName>
        <fullName evidence="1">Uncharacterized protein</fullName>
    </submittedName>
</protein>
<feature type="non-terminal residue" evidence="1">
    <location>
        <position position="206"/>
    </location>
</feature>
<proteinExistence type="predicted"/>
<accession>A0ABW0ITK1</accession>
<dbReference type="Proteomes" id="UP001596053">
    <property type="component" value="Unassembled WGS sequence"/>
</dbReference>
<dbReference type="EMBL" id="JBHSLW010000024">
    <property type="protein sequence ID" value="MFC5421027.1"/>
    <property type="molecule type" value="Genomic_DNA"/>
</dbReference>
<gene>
    <name evidence="1" type="ORF">ACFPOB_15830</name>
</gene>